<feature type="transmembrane region" description="Helical" evidence="5">
    <location>
        <begin position="192"/>
        <end position="215"/>
    </location>
</feature>
<proteinExistence type="predicted"/>
<comment type="subcellular location">
    <subcellularLocation>
        <location evidence="1">Cell membrane</location>
        <topology evidence="1">Multi-pass membrane protein</topology>
    </subcellularLocation>
</comment>
<name>A0AB39KZC9_9MICC</name>
<dbReference type="GO" id="GO:0005886">
    <property type="term" value="C:plasma membrane"/>
    <property type="evidence" value="ECO:0007669"/>
    <property type="project" value="UniProtKB-SubCell"/>
</dbReference>
<dbReference type="EMBL" id="CP163302">
    <property type="protein sequence ID" value="XDP43926.1"/>
    <property type="molecule type" value="Genomic_DNA"/>
</dbReference>
<dbReference type="RefSeq" id="WP_369044780.1">
    <property type="nucleotide sequence ID" value="NZ_CP163302.1"/>
</dbReference>
<evidence type="ECO:0000256" key="5">
    <source>
        <dbReference type="SAM" id="Phobius"/>
    </source>
</evidence>
<evidence type="ECO:0000256" key="3">
    <source>
        <dbReference type="ARBA" id="ARBA00022989"/>
    </source>
</evidence>
<sequence length="419" mass="41910">MRVVEVPVAVRVSLLSRYAVLPRLAGTSFIPLALMARLPLAKLTLGTLTLVSVASSSYALGGLAAGGVGVGAAIGAPVLGWIADRTGQRRVVLIAGLVNAAAMAAIVAACYPPGGLHEPHAGMVLPAALAAGLTNPQVGPLARARWMALTESRPLRELERDAAFSYEGTADEVTFVLGPALVGALAAFVAPWLPLVVAALVSAVFVTAFALHSTAASVRPKPGPRVPAAGSRRPGAWAPVLIPIGAMLAMGAYFGGTQTALTAFAGGLRSAEAAGLLYSALGLTSAVAALSVAAWPSRFVLPARWSASAALLLGATLLLFTPQTLGAMTLVMLLVGIPVGPIMVTVYAIGGRLAPAGRVGTVMTALASGLVAGVALGAGWAGALAESGGPQSAYTVPITAAGVLLLLGVVVMVLRRGRG</sequence>
<evidence type="ECO:0000256" key="4">
    <source>
        <dbReference type="ARBA" id="ARBA00023136"/>
    </source>
</evidence>
<evidence type="ECO:0000256" key="2">
    <source>
        <dbReference type="ARBA" id="ARBA00022692"/>
    </source>
</evidence>
<evidence type="ECO:0000256" key="1">
    <source>
        <dbReference type="ARBA" id="ARBA00004651"/>
    </source>
</evidence>
<dbReference type="Gene3D" id="1.20.1250.20">
    <property type="entry name" value="MFS general substrate transporter like domains"/>
    <property type="match status" value="1"/>
</dbReference>
<feature type="domain" description="Major facilitator superfamily (MFS) profile" evidence="6">
    <location>
        <begin position="196"/>
        <end position="419"/>
    </location>
</feature>
<feature type="transmembrane region" description="Helical" evidence="5">
    <location>
        <begin position="58"/>
        <end position="79"/>
    </location>
</feature>
<feature type="transmembrane region" description="Helical" evidence="5">
    <location>
        <begin position="236"/>
        <end position="256"/>
    </location>
</feature>
<dbReference type="PANTHER" id="PTHR23542:SF1">
    <property type="entry name" value="MAJOR FACILITATOR SUPERFAMILY (MFS) PROFILE DOMAIN-CONTAINING PROTEIN"/>
    <property type="match status" value="1"/>
</dbReference>
<evidence type="ECO:0000313" key="7">
    <source>
        <dbReference type="EMBL" id="XDP43926.1"/>
    </source>
</evidence>
<evidence type="ECO:0000259" key="6">
    <source>
        <dbReference type="PROSITE" id="PS50850"/>
    </source>
</evidence>
<feature type="transmembrane region" description="Helical" evidence="5">
    <location>
        <begin position="394"/>
        <end position="414"/>
    </location>
</feature>
<keyword evidence="2 5" id="KW-0812">Transmembrane</keyword>
<dbReference type="KEGG" id="spue:AB5L97_11540"/>
<keyword evidence="3 5" id="KW-1133">Transmembrane helix</keyword>
<dbReference type="SUPFAM" id="SSF103473">
    <property type="entry name" value="MFS general substrate transporter"/>
    <property type="match status" value="1"/>
</dbReference>
<keyword evidence="4 5" id="KW-0472">Membrane</keyword>
<accession>A0AB39KZC9</accession>
<dbReference type="PROSITE" id="PS50850">
    <property type="entry name" value="MFS"/>
    <property type="match status" value="1"/>
</dbReference>
<reference evidence="7" key="1">
    <citation type="submission" date="2024-07" db="EMBL/GenBank/DDBJ databases">
        <authorList>
            <person name="fu j."/>
        </authorList>
    </citation>
    <scope>NUCLEOTIDE SEQUENCE</scope>
    <source>
        <strain evidence="7">P10A9</strain>
    </source>
</reference>
<dbReference type="Pfam" id="PF07690">
    <property type="entry name" value="MFS_1"/>
    <property type="match status" value="1"/>
</dbReference>
<feature type="transmembrane region" description="Helical" evidence="5">
    <location>
        <begin position="327"/>
        <end position="350"/>
    </location>
</feature>
<dbReference type="InterPro" id="IPR036259">
    <property type="entry name" value="MFS_trans_sf"/>
</dbReference>
<dbReference type="AlphaFoldDB" id="A0AB39KZC9"/>
<dbReference type="InterPro" id="IPR011701">
    <property type="entry name" value="MFS"/>
</dbReference>
<organism evidence="7">
    <name type="scientific">Sinomonas puerhi</name>
    <dbReference type="NCBI Taxonomy" id="3238584"/>
    <lineage>
        <taxon>Bacteria</taxon>
        <taxon>Bacillati</taxon>
        <taxon>Actinomycetota</taxon>
        <taxon>Actinomycetes</taxon>
        <taxon>Micrococcales</taxon>
        <taxon>Micrococcaceae</taxon>
        <taxon>Sinomonas</taxon>
    </lineage>
</organism>
<feature type="transmembrane region" description="Helical" evidence="5">
    <location>
        <begin position="20"/>
        <end position="38"/>
    </location>
</feature>
<protein>
    <submittedName>
        <fullName evidence="7">MFS transporter</fullName>
    </submittedName>
</protein>
<feature type="transmembrane region" description="Helical" evidence="5">
    <location>
        <begin position="302"/>
        <end position="321"/>
    </location>
</feature>
<feature type="transmembrane region" description="Helical" evidence="5">
    <location>
        <begin position="276"/>
        <end position="295"/>
    </location>
</feature>
<feature type="transmembrane region" description="Helical" evidence="5">
    <location>
        <begin position="91"/>
        <end position="114"/>
    </location>
</feature>
<feature type="transmembrane region" description="Helical" evidence="5">
    <location>
        <begin position="362"/>
        <end position="382"/>
    </location>
</feature>
<dbReference type="InterPro" id="IPR020846">
    <property type="entry name" value="MFS_dom"/>
</dbReference>
<dbReference type="GO" id="GO:0022857">
    <property type="term" value="F:transmembrane transporter activity"/>
    <property type="evidence" value="ECO:0007669"/>
    <property type="project" value="InterPro"/>
</dbReference>
<gene>
    <name evidence="7" type="ORF">AB5L97_11540</name>
</gene>
<dbReference type="PANTHER" id="PTHR23542">
    <property type="match status" value="1"/>
</dbReference>